<dbReference type="EMBL" id="SOAZ01000015">
    <property type="protein sequence ID" value="TDT52020.1"/>
    <property type="molecule type" value="Genomic_DNA"/>
</dbReference>
<comment type="caution">
    <text evidence="2">The sequence shown here is derived from an EMBL/GenBank/DDBJ whole genome shotgun (WGS) entry which is preliminary data.</text>
</comment>
<accession>A0A4V3ESI0</accession>
<keyword evidence="3" id="KW-1185">Reference proteome</keyword>
<dbReference type="Proteomes" id="UP000295325">
    <property type="component" value="Unassembled WGS sequence"/>
</dbReference>
<reference evidence="2 3" key="1">
    <citation type="submission" date="2019-03" db="EMBL/GenBank/DDBJ databases">
        <title>Genomic Encyclopedia of Type Strains, Phase IV (KMG-IV): sequencing the most valuable type-strain genomes for metagenomic binning, comparative biology and taxonomic classification.</title>
        <authorList>
            <person name="Goeker M."/>
        </authorList>
    </citation>
    <scope>NUCLEOTIDE SEQUENCE [LARGE SCALE GENOMIC DNA]</scope>
    <source>
        <strain evidence="2 3">DSM 24455</strain>
    </source>
</reference>
<organism evidence="2 3">
    <name type="scientific">Fonticella tunisiensis</name>
    <dbReference type="NCBI Taxonomy" id="1096341"/>
    <lineage>
        <taxon>Bacteria</taxon>
        <taxon>Bacillati</taxon>
        <taxon>Bacillota</taxon>
        <taxon>Clostridia</taxon>
        <taxon>Eubacteriales</taxon>
        <taxon>Clostridiaceae</taxon>
        <taxon>Fonticella</taxon>
    </lineage>
</organism>
<dbReference type="InterPro" id="IPR002901">
    <property type="entry name" value="MGlyc_endo_b_GlcNAc-like_dom"/>
</dbReference>
<proteinExistence type="predicted"/>
<dbReference type="SMART" id="SM00047">
    <property type="entry name" value="LYZ2"/>
    <property type="match status" value="1"/>
</dbReference>
<dbReference type="InterPro" id="IPR013783">
    <property type="entry name" value="Ig-like_fold"/>
</dbReference>
<dbReference type="Gene3D" id="2.60.40.10">
    <property type="entry name" value="Immunoglobulins"/>
    <property type="match status" value="3"/>
</dbReference>
<sequence>MLKKYIDKLLAILFILATIFINSSPILVKAAEIKPSLICIDSPQSEETVYRSVYIGGWALSDSGVKEVNIYVDGQKVGQAAIGGSRPDVDKAYPGYIGGANSGYGYNLDLNTISGGRHQITVQAIGNDGSKAEASRYINVKKLESRIVIDAPAPEELVHRTVYVRGWALSDSGVKEVNVYVDGQKVGQAAIGGSRPDVDKAYPGYIGGANSGYGYNLDLNTISGGRHQITVQAIGNDGSKAEVSKYINVKKLESRIVIDAPALEESAHRTVYVRGWALSDSGVKEVNVYVDGQKVGQAAIGGSRPDVDKAYPGYIGGANSGYGYNLDLNTISGGRHQITVQAIGNDGSKAEANRYINVTKLQPRMFIDTPVSEATVYKTVYIKGWALHDSGVREINVYVDGQKVGQALTGISRPDVDSVFPGYTNGAKSGFEFNLDSTKFINGRHTLTIVSIGNDESTQTIERILNTLNDVTYYVDYDITFKEFIDKQMKVNPQYYDSSITTGSKWVSATREQVEYYANPKNFLEGNAKYQFLKLNFVYGITAQDLDNLIASVPYTNGRKNILMGKGEVFLRAAQENDINPVYLVSHALLETGNGTSDLAYGILVSQIGKEPDTVIQVEPKVVYNVFGVNAKDSDPIRLGAEYAYQNGWFTIDDAILGGAKFIASSYINNPIYKQDTLYKMRWNPDFPAQHQYASDVRWAYNQTTRIKQMFDNFARFANVAQYFEIPRYKETY</sequence>
<dbReference type="RefSeq" id="WP_133628545.1">
    <property type="nucleotide sequence ID" value="NZ_SOAZ01000015.1"/>
</dbReference>
<evidence type="ECO:0000259" key="1">
    <source>
        <dbReference type="SMART" id="SM00047"/>
    </source>
</evidence>
<gene>
    <name evidence="2" type="ORF">EDD71_11551</name>
</gene>
<protein>
    <submittedName>
        <fullName evidence="2">Beta-N-acetylglucosaminidase</fullName>
    </submittedName>
</protein>
<dbReference type="GO" id="GO:0004040">
    <property type="term" value="F:amidase activity"/>
    <property type="evidence" value="ECO:0007669"/>
    <property type="project" value="InterPro"/>
</dbReference>
<dbReference type="OrthoDB" id="9816557at2"/>
<dbReference type="AlphaFoldDB" id="A0A4V3ESI0"/>
<dbReference type="Pfam" id="PF17957">
    <property type="entry name" value="Big_7"/>
    <property type="match status" value="4"/>
</dbReference>
<evidence type="ECO:0000313" key="3">
    <source>
        <dbReference type="Proteomes" id="UP000295325"/>
    </source>
</evidence>
<dbReference type="Gene3D" id="1.10.530.10">
    <property type="match status" value="1"/>
</dbReference>
<dbReference type="Pfam" id="PF01832">
    <property type="entry name" value="Glucosaminidase"/>
    <property type="match status" value="1"/>
</dbReference>
<evidence type="ECO:0000313" key="2">
    <source>
        <dbReference type="EMBL" id="TDT52020.1"/>
    </source>
</evidence>
<name>A0A4V3ESI0_9CLOT</name>
<feature type="domain" description="Mannosyl-glycoprotein endo-beta-N-acetylglucosamidase-like" evidence="1">
    <location>
        <begin position="555"/>
        <end position="715"/>
    </location>
</feature>